<organism evidence="1 2">
    <name type="scientific">Bacteroides uniformis (strain ATCC 8492 / DSM 6597 / CCUG 4942 / CIP 103695 / JCM 5828 / KCTC 5204 / NCTC 13054 / VPI 0061)</name>
    <dbReference type="NCBI Taxonomy" id="411479"/>
    <lineage>
        <taxon>Bacteria</taxon>
        <taxon>Pseudomonadati</taxon>
        <taxon>Bacteroidota</taxon>
        <taxon>Bacteroidia</taxon>
        <taxon>Bacteroidales</taxon>
        <taxon>Bacteroidaceae</taxon>
        <taxon>Bacteroides</taxon>
    </lineage>
</organism>
<reference evidence="1" key="2">
    <citation type="submission" date="2013-11" db="EMBL/GenBank/DDBJ databases">
        <title>Draft genome sequence of Bacteroides uniformis (ATCC 8492).</title>
        <authorList>
            <person name="Sudarsanam P."/>
            <person name="Ley R."/>
            <person name="Guruge J."/>
            <person name="Turnbaugh P.J."/>
            <person name="Mahowald M."/>
            <person name="Liep D."/>
            <person name="Gordon J."/>
        </authorList>
    </citation>
    <scope>NUCLEOTIDE SEQUENCE</scope>
    <source>
        <strain evidence="1">ATCC 8492</strain>
    </source>
</reference>
<reference evidence="1" key="1">
    <citation type="submission" date="2007-06" db="EMBL/GenBank/DDBJ databases">
        <authorList>
            <person name="Fulton L."/>
            <person name="Clifton S."/>
            <person name="Fulton B."/>
            <person name="Xu J."/>
            <person name="Minx P."/>
            <person name="Pepin K.H."/>
            <person name="Johnson M."/>
            <person name="Thiruvilangam P."/>
            <person name="Bhonagiri V."/>
            <person name="Nash W.E."/>
            <person name="Mardis E.R."/>
            <person name="Wilson R.K."/>
        </authorList>
    </citation>
    <scope>NUCLEOTIDE SEQUENCE [LARGE SCALE GENOMIC DNA]</scope>
    <source>
        <strain evidence="1">ATCC 8492</strain>
    </source>
</reference>
<evidence type="ECO:0000313" key="1">
    <source>
        <dbReference type="EMBL" id="EDO53818.1"/>
    </source>
</evidence>
<name>A0ABC9NBC0_BACUC</name>
<dbReference type="AlphaFoldDB" id="A0ABC9NBC0"/>
<keyword evidence="2" id="KW-1185">Reference proteome</keyword>
<gene>
    <name evidence="1" type="ORF">BACUNI_02433</name>
</gene>
<protein>
    <submittedName>
        <fullName evidence="1">Uncharacterized protein</fullName>
    </submittedName>
</protein>
<proteinExistence type="predicted"/>
<sequence length="37" mass="4485">MKNYLIRISSTIKHCFSWGYPLWWGSWESLCLVLPIR</sequence>
<dbReference type="Proteomes" id="UP000004110">
    <property type="component" value="Unassembled WGS sequence"/>
</dbReference>
<dbReference type="EMBL" id="AAYH02000044">
    <property type="protein sequence ID" value="EDO53818.1"/>
    <property type="molecule type" value="Genomic_DNA"/>
</dbReference>
<comment type="caution">
    <text evidence="1">The sequence shown here is derived from an EMBL/GenBank/DDBJ whole genome shotgun (WGS) entry which is preliminary data.</text>
</comment>
<evidence type="ECO:0000313" key="2">
    <source>
        <dbReference type="Proteomes" id="UP000004110"/>
    </source>
</evidence>
<accession>A0ABC9NBC0</accession>